<dbReference type="Proteomes" id="UP001165341">
    <property type="component" value="Unassembled WGS sequence"/>
</dbReference>
<evidence type="ECO:0000313" key="2">
    <source>
        <dbReference type="Proteomes" id="UP001165341"/>
    </source>
</evidence>
<name>A0AA41QZB7_9MICO</name>
<comment type="caution">
    <text evidence="1">The sequence shown here is derived from an EMBL/GenBank/DDBJ whole genome shotgun (WGS) entry which is preliminary data.</text>
</comment>
<reference evidence="1" key="1">
    <citation type="submission" date="2022-03" db="EMBL/GenBank/DDBJ databases">
        <title>Cryobacterium sp. nov. strain ZS14-85, isolated from Antarctic soil.</title>
        <authorList>
            <person name="Li J."/>
            <person name="Niu G."/>
        </authorList>
    </citation>
    <scope>NUCLEOTIDE SEQUENCE</scope>
    <source>
        <strain evidence="1">ZS14-85</strain>
    </source>
</reference>
<accession>A0AA41QZB7</accession>
<keyword evidence="2" id="KW-1185">Reference proteome</keyword>
<organism evidence="1 2">
    <name type="scientific">Cryobacterium zhongshanensis</name>
    <dbReference type="NCBI Taxonomy" id="2928153"/>
    <lineage>
        <taxon>Bacteria</taxon>
        <taxon>Bacillati</taxon>
        <taxon>Actinomycetota</taxon>
        <taxon>Actinomycetes</taxon>
        <taxon>Micrococcales</taxon>
        <taxon>Microbacteriaceae</taxon>
        <taxon>Cryobacterium</taxon>
    </lineage>
</organism>
<proteinExistence type="predicted"/>
<dbReference type="AlphaFoldDB" id="A0AA41QZB7"/>
<dbReference type="RefSeq" id="WP_243013134.1">
    <property type="nucleotide sequence ID" value="NZ_JALGAR010000006.1"/>
</dbReference>
<protein>
    <recommendedName>
        <fullName evidence="3">FXSXX-COOH protein</fullName>
    </recommendedName>
</protein>
<sequence>MHSARHTSADDDTGIEILPGLVCVDLTVADVSALTVGALGDALAEADAQEHASSLEATELLGDLDLNPL</sequence>
<dbReference type="EMBL" id="JALGAR010000006">
    <property type="protein sequence ID" value="MCI4659643.1"/>
    <property type="molecule type" value="Genomic_DNA"/>
</dbReference>
<evidence type="ECO:0000313" key="1">
    <source>
        <dbReference type="EMBL" id="MCI4659643.1"/>
    </source>
</evidence>
<evidence type="ECO:0008006" key="3">
    <source>
        <dbReference type="Google" id="ProtNLM"/>
    </source>
</evidence>
<gene>
    <name evidence="1" type="ORF">MQH31_17705</name>
</gene>